<name>A7T4V0_NEMVE</name>
<evidence type="ECO:0000259" key="2">
    <source>
        <dbReference type="Pfam" id="PF20700"/>
    </source>
</evidence>
<dbReference type="PANTHER" id="PTHR31751:SF7">
    <property type="entry name" value="THAP-TYPE DOMAIN-CONTAINING PROTEIN"/>
    <property type="match status" value="1"/>
</dbReference>
<proteinExistence type="predicted"/>
<organism evidence="3 4">
    <name type="scientific">Nematostella vectensis</name>
    <name type="common">Starlet sea anemone</name>
    <dbReference type="NCBI Taxonomy" id="45351"/>
    <lineage>
        <taxon>Eukaryota</taxon>
        <taxon>Metazoa</taxon>
        <taxon>Cnidaria</taxon>
        <taxon>Anthozoa</taxon>
        <taxon>Hexacorallia</taxon>
        <taxon>Actiniaria</taxon>
        <taxon>Edwardsiidae</taxon>
        <taxon>Nematostella</taxon>
    </lineage>
</organism>
<feature type="region of interest" description="Disordered" evidence="1">
    <location>
        <begin position="48"/>
        <end position="95"/>
    </location>
</feature>
<dbReference type="OMA" id="GISACAH"/>
<dbReference type="PhylomeDB" id="A7T4V0"/>
<dbReference type="HOGENOM" id="CLU_027381_0_0_1"/>
<keyword evidence="4" id="KW-1185">Reference proteome</keyword>
<sequence>MGAATHTLSIAERCLSTWQELRKASVYASDSAFASHLLSLELRRRERFTKTTTGGPKQKAAAIREPQTSTPVGKHHNRMADPEISPSEAGSDQGDNESIKTALELLNTDLDMSDDESEIDDISEMCIEEDELEIESPTTPSMLSVSEIETPDQPKAIQPETPKDTHQCYLYQRLQHQHSNLRHQRTPHQWEKQINFFREELRMVQSTKVLCSLDLLADEFRKRCGQPGCTEKPTVKHVINGVGATFISVCSMGHQGRFSTTEFDGNGMSVNNLQVAAALLLSGNNFAKIEKFSKFLGLSFISASTFYRVQRLYAIPTINEWWEWMRETIINTLQEQDVVLAGDGQCDSPGFSAKNLCYFLMEIVTGYIIEVEIMDKRHVNMKSATMERKALDNALSRVKKVLSVTEVCTDASSSIKKMIAEEFKGIFHSLDVWHKAKSIRKCLLKVSNTRENGKVGKWTDHIIRHFWHCCSVCGEGTSTDEEALERLKNQWISLLHHVCNTHEWPTGKCHHGDLPDEHELPWFDRRDKDFQALQKVILEPSLLDSFKSYVRFRLGTCKQHGGISQDRRDKDFQALQKVILEPSLLDSFKSYVRFRYEAYKARKQLSAIDWNFHQGREKAVNDKGEQMVSRKYNRRTKEWNLRIIKVGKTYDYIPMLMAMIIRKRFTDIDGITRHVSLAEDDPARIQPTLAMAKPVSSRELFQAHQSRFRPPSTENE</sequence>
<dbReference type="Pfam" id="PF20700">
    <property type="entry name" value="Mutator"/>
    <property type="match status" value="1"/>
</dbReference>
<feature type="domain" description="Mutator-like transposase" evidence="2">
    <location>
        <begin position="222"/>
        <end position="503"/>
    </location>
</feature>
<dbReference type="InParanoid" id="A7T4V0"/>
<dbReference type="eggNOG" id="ENOG502RACQ">
    <property type="taxonomic scope" value="Eukaryota"/>
</dbReference>
<evidence type="ECO:0000313" key="3">
    <source>
        <dbReference type="EMBL" id="EDO29014.1"/>
    </source>
</evidence>
<evidence type="ECO:0000256" key="1">
    <source>
        <dbReference type="SAM" id="MobiDB-lite"/>
    </source>
</evidence>
<dbReference type="AlphaFoldDB" id="A7T4V0"/>
<evidence type="ECO:0000313" key="4">
    <source>
        <dbReference type="Proteomes" id="UP000001593"/>
    </source>
</evidence>
<reference evidence="3 4" key="1">
    <citation type="journal article" date="2007" name="Science">
        <title>Sea anemone genome reveals ancestral eumetazoan gene repertoire and genomic organization.</title>
        <authorList>
            <person name="Putnam N.H."/>
            <person name="Srivastava M."/>
            <person name="Hellsten U."/>
            <person name="Dirks B."/>
            <person name="Chapman J."/>
            <person name="Salamov A."/>
            <person name="Terry A."/>
            <person name="Shapiro H."/>
            <person name="Lindquist E."/>
            <person name="Kapitonov V.V."/>
            <person name="Jurka J."/>
            <person name="Genikhovich G."/>
            <person name="Grigoriev I.V."/>
            <person name="Lucas S.M."/>
            <person name="Steele R.E."/>
            <person name="Finnerty J.R."/>
            <person name="Technau U."/>
            <person name="Martindale M.Q."/>
            <person name="Rokhsar D.S."/>
        </authorList>
    </citation>
    <scope>NUCLEOTIDE SEQUENCE [LARGE SCALE GENOMIC DNA]</scope>
    <source>
        <strain evidence="4">CH2 X CH6</strain>
    </source>
</reference>
<dbReference type="InterPro" id="IPR049012">
    <property type="entry name" value="Mutator_transp_dom"/>
</dbReference>
<dbReference type="Proteomes" id="UP000001593">
    <property type="component" value="Unassembled WGS sequence"/>
</dbReference>
<gene>
    <name evidence="3" type="ORF">NEMVEDRAFT_v1g222352</name>
</gene>
<dbReference type="PANTHER" id="PTHR31751">
    <property type="entry name" value="SI:CH211-108C17.2-RELATED-RELATED"/>
    <property type="match status" value="1"/>
</dbReference>
<dbReference type="EMBL" id="DS470969">
    <property type="protein sequence ID" value="EDO29014.1"/>
    <property type="molecule type" value="Genomic_DNA"/>
</dbReference>
<protein>
    <recommendedName>
        <fullName evidence="2">Mutator-like transposase domain-containing protein</fullName>
    </recommendedName>
</protein>
<accession>A7T4V0</accession>